<comment type="pathway">
    <text evidence="1 9">Carbohydrate acid metabolism; D-gluconate degradation.</text>
</comment>
<keyword evidence="4 9" id="KW-0808">Transferase</keyword>
<dbReference type="GO" id="GO:0005737">
    <property type="term" value="C:cytoplasm"/>
    <property type="evidence" value="ECO:0007669"/>
    <property type="project" value="TreeGrafter"/>
</dbReference>
<evidence type="ECO:0000256" key="8">
    <source>
        <dbReference type="ARBA" id="ARBA00048090"/>
    </source>
</evidence>
<dbReference type="EMBL" id="BQMJ01000043">
    <property type="protein sequence ID" value="GJQ13431.1"/>
    <property type="molecule type" value="Genomic_DNA"/>
</dbReference>
<evidence type="ECO:0000256" key="2">
    <source>
        <dbReference type="ARBA" id="ARBA00008420"/>
    </source>
</evidence>
<comment type="caution">
    <text evidence="11">The sequence shown here is derived from an EMBL/GenBank/DDBJ whole genome shotgun (WGS) entry which is preliminary data.</text>
</comment>
<protein>
    <recommendedName>
        <fullName evidence="3 9">Gluconokinase</fullName>
        <ecNumber evidence="3 9">2.7.1.12</ecNumber>
    </recommendedName>
</protein>
<keyword evidence="6 9" id="KW-0418">Kinase</keyword>
<evidence type="ECO:0000256" key="1">
    <source>
        <dbReference type="ARBA" id="ARBA00004875"/>
    </source>
</evidence>
<dbReference type="AlphaFoldDB" id="A0A9C7PZH3"/>
<dbReference type="CDD" id="cd02021">
    <property type="entry name" value="GntK"/>
    <property type="match status" value="1"/>
</dbReference>
<accession>A0A9C7PZH3</accession>
<reference evidence="11" key="2">
    <citation type="submission" date="2022-01" db="EMBL/GenBank/DDBJ databases">
        <authorList>
            <person name="Hirooka S."/>
            <person name="Miyagishima S.Y."/>
        </authorList>
    </citation>
    <scope>NUCLEOTIDE SEQUENCE</scope>
    <source>
        <strain evidence="11">NBRC 102759</strain>
    </source>
</reference>
<evidence type="ECO:0000256" key="4">
    <source>
        <dbReference type="ARBA" id="ARBA00022679"/>
    </source>
</evidence>
<gene>
    <name evidence="11" type="ORF">GpartN1_g5222.t1</name>
    <name evidence="10" type="ORF">GpartN1_g979.t1</name>
</gene>
<comment type="similarity">
    <text evidence="2 9">Belongs to the gluconokinase GntK/GntV family.</text>
</comment>
<sequence length="186" mass="20932">MRVVVVFIGGVSGVGKTTVAVECSHKFGNSCFLDADDFHSVQNKEKMKQGIPLNDSDRKPWLEQLVKVVGERVVEYKRQEATNDYVIFCACSVLKLSYRQYLRNSLCRSVDGCIFILLTAKTQVLLQRMQTRPGHFMPSTLLSSQLEALEQLTDEEKRLGDKSLDTSDQSVPQVVSCIVKQLKSQL</sequence>
<evidence type="ECO:0000313" key="12">
    <source>
        <dbReference type="Proteomes" id="UP001061958"/>
    </source>
</evidence>
<dbReference type="SUPFAM" id="SSF52540">
    <property type="entry name" value="P-loop containing nucleoside triphosphate hydrolases"/>
    <property type="match status" value="1"/>
</dbReference>
<dbReference type="PANTHER" id="PTHR43442:SF3">
    <property type="entry name" value="GLUCONOKINASE-RELATED"/>
    <property type="match status" value="1"/>
</dbReference>
<dbReference type="Gene3D" id="3.40.50.300">
    <property type="entry name" value="P-loop containing nucleotide triphosphate hydrolases"/>
    <property type="match status" value="1"/>
</dbReference>
<dbReference type="EC" id="2.7.1.12" evidence="3 9"/>
<dbReference type="EMBL" id="BQMJ01000007">
    <property type="protein sequence ID" value="GJQ09188.1"/>
    <property type="molecule type" value="Genomic_DNA"/>
</dbReference>
<organism evidence="11 12">
    <name type="scientific">Galdieria partita</name>
    <dbReference type="NCBI Taxonomy" id="83374"/>
    <lineage>
        <taxon>Eukaryota</taxon>
        <taxon>Rhodophyta</taxon>
        <taxon>Bangiophyceae</taxon>
        <taxon>Galdieriales</taxon>
        <taxon>Galdieriaceae</taxon>
        <taxon>Galdieria</taxon>
    </lineage>
</organism>
<dbReference type="Proteomes" id="UP001061958">
    <property type="component" value="Unassembled WGS sequence"/>
</dbReference>
<name>A0A9C7PZH3_9RHOD</name>
<dbReference type="InterPro" id="IPR027417">
    <property type="entry name" value="P-loop_NTPase"/>
</dbReference>
<comment type="catalytic activity">
    <reaction evidence="8 9">
        <text>D-gluconate + ATP = 6-phospho-D-gluconate + ADP + H(+)</text>
        <dbReference type="Rhea" id="RHEA:19433"/>
        <dbReference type="ChEBI" id="CHEBI:15378"/>
        <dbReference type="ChEBI" id="CHEBI:18391"/>
        <dbReference type="ChEBI" id="CHEBI:30616"/>
        <dbReference type="ChEBI" id="CHEBI:58759"/>
        <dbReference type="ChEBI" id="CHEBI:456216"/>
        <dbReference type="EC" id="2.7.1.12"/>
    </reaction>
</comment>
<evidence type="ECO:0000256" key="5">
    <source>
        <dbReference type="ARBA" id="ARBA00022741"/>
    </source>
</evidence>
<dbReference type="PANTHER" id="PTHR43442">
    <property type="entry name" value="GLUCONOKINASE-RELATED"/>
    <property type="match status" value="1"/>
</dbReference>
<dbReference type="NCBIfam" id="TIGR01313">
    <property type="entry name" value="therm_gnt_kin"/>
    <property type="match status" value="1"/>
</dbReference>
<evidence type="ECO:0000313" key="11">
    <source>
        <dbReference type="EMBL" id="GJQ13431.1"/>
    </source>
</evidence>
<keyword evidence="7 9" id="KW-0067">ATP-binding</keyword>
<keyword evidence="12" id="KW-1185">Reference proteome</keyword>
<dbReference type="GO" id="GO:0005975">
    <property type="term" value="P:carbohydrate metabolic process"/>
    <property type="evidence" value="ECO:0007669"/>
    <property type="project" value="InterPro"/>
</dbReference>
<dbReference type="Pfam" id="PF13238">
    <property type="entry name" value="AAA_18"/>
    <property type="match status" value="1"/>
</dbReference>
<evidence type="ECO:0000256" key="6">
    <source>
        <dbReference type="ARBA" id="ARBA00022777"/>
    </source>
</evidence>
<dbReference type="GO" id="GO:0046316">
    <property type="term" value="F:gluconokinase activity"/>
    <property type="evidence" value="ECO:0007669"/>
    <property type="project" value="UniProtKB-EC"/>
</dbReference>
<evidence type="ECO:0000313" key="10">
    <source>
        <dbReference type="EMBL" id="GJQ09188.1"/>
    </source>
</evidence>
<evidence type="ECO:0000256" key="3">
    <source>
        <dbReference type="ARBA" id="ARBA00012054"/>
    </source>
</evidence>
<dbReference type="InterPro" id="IPR006001">
    <property type="entry name" value="Therm_gnt_kin"/>
</dbReference>
<proteinExistence type="inferred from homology"/>
<dbReference type="OrthoDB" id="275177at2759"/>
<evidence type="ECO:0000256" key="7">
    <source>
        <dbReference type="ARBA" id="ARBA00022840"/>
    </source>
</evidence>
<dbReference type="GO" id="GO:0005524">
    <property type="term" value="F:ATP binding"/>
    <property type="evidence" value="ECO:0007669"/>
    <property type="project" value="UniProtKB-KW"/>
</dbReference>
<evidence type="ECO:0000256" key="9">
    <source>
        <dbReference type="RuleBase" id="RU363066"/>
    </source>
</evidence>
<keyword evidence="5 9" id="KW-0547">Nucleotide-binding</keyword>
<reference evidence="11" key="1">
    <citation type="journal article" date="2022" name="Proc. Natl. Acad. Sci. U.S.A.">
        <title>Life cycle and functional genomics of the unicellular red alga Galdieria for elucidating algal and plant evolution and industrial use.</title>
        <authorList>
            <person name="Hirooka S."/>
            <person name="Itabashi T."/>
            <person name="Ichinose T.M."/>
            <person name="Onuma R."/>
            <person name="Fujiwara T."/>
            <person name="Yamashita S."/>
            <person name="Jong L.W."/>
            <person name="Tomita R."/>
            <person name="Iwane A.H."/>
            <person name="Miyagishima S.Y."/>
        </authorList>
    </citation>
    <scope>NUCLEOTIDE SEQUENCE</scope>
    <source>
        <strain evidence="11">NBRC 102759</strain>
    </source>
</reference>